<reference evidence="1" key="1">
    <citation type="submission" date="2020-08" db="EMBL/GenBank/DDBJ databases">
        <title>Genome public.</title>
        <authorList>
            <person name="Liu C."/>
            <person name="Sun Q."/>
        </authorList>
    </citation>
    <scope>NUCLEOTIDE SEQUENCE</scope>
    <source>
        <strain evidence="1">BX15</strain>
    </source>
</reference>
<dbReference type="EMBL" id="JACOQI010000002">
    <property type="protein sequence ID" value="MBC5769202.1"/>
    <property type="molecule type" value="Genomic_DNA"/>
</dbReference>
<dbReference type="AlphaFoldDB" id="A0A923MHT2"/>
<gene>
    <name evidence="1" type="ORF">H8Z83_02430</name>
</gene>
<accession>A0A923MHT2</accession>
<organism evidence="1 2">
    <name type="scientific">Dysosmobacter segnis</name>
    <dbReference type="NCBI Taxonomy" id="2763042"/>
    <lineage>
        <taxon>Bacteria</taxon>
        <taxon>Bacillati</taxon>
        <taxon>Bacillota</taxon>
        <taxon>Clostridia</taxon>
        <taxon>Eubacteriales</taxon>
        <taxon>Oscillospiraceae</taxon>
        <taxon>Dysosmobacter</taxon>
    </lineage>
</organism>
<proteinExistence type="predicted"/>
<dbReference type="Proteomes" id="UP000620327">
    <property type="component" value="Unassembled WGS sequence"/>
</dbReference>
<sequence length="113" mass="12462">MPKPPALFQAEDSLTQEDCGAFWKQFIAQLPPYYDETQPAFENGDLDICLPLCVSGDTEDAIRALFENLCTPESGWGNAPLALGAALPFPADFLPHCRRQKNSTPAASIRQRH</sequence>
<evidence type="ECO:0000313" key="1">
    <source>
        <dbReference type="EMBL" id="MBC5769202.1"/>
    </source>
</evidence>
<name>A0A923MHT2_9FIRM</name>
<dbReference type="RefSeq" id="WP_187013588.1">
    <property type="nucleotide sequence ID" value="NZ_JACOQI010000002.1"/>
</dbReference>
<comment type="caution">
    <text evidence="1">The sequence shown here is derived from an EMBL/GenBank/DDBJ whole genome shotgun (WGS) entry which is preliminary data.</text>
</comment>
<evidence type="ECO:0000313" key="2">
    <source>
        <dbReference type="Proteomes" id="UP000620327"/>
    </source>
</evidence>
<protein>
    <submittedName>
        <fullName evidence="1">Uncharacterized protein</fullName>
    </submittedName>
</protein>
<keyword evidence="2" id="KW-1185">Reference proteome</keyword>